<dbReference type="SUPFAM" id="SSF53335">
    <property type="entry name" value="S-adenosyl-L-methionine-dependent methyltransferases"/>
    <property type="match status" value="1"/>
</dbReference>
<accession>A0A0Q3M7A5</accession>
<evidence type="ECO:0000259" key="1">
    <source>
        <dbReference type="Pfam" id="PF08241"/>
    </source>
</evidence>
<dbReference type="Pfam" id="PF08241">
    <property type="entry name" value="Methyltransf_11"/>
    <property type="match status" value="1"/>
</dbReference>
<organism evidence="2 3">
    <name type="scientific">Bosea thiooxidans</name>
    <dbReference type="NCBI Taxonomy" id="53254"/>
    <lineage>
        <taxon>Bacteria</taxon>
        <taxon>Pseudomonadati</taxon>
        <taxon>Pseudomonadota</taxon>
        <taxon>Alphaproteobacteria</taxon>
        <taxon>Hyphomicrobiales</taxon>
        <taxon>Boseaceae</taxon>
        <taxon>Bosea</taxon>
    </lineage>
</organism>
<dbReference type="EMBL" id="LMAR01000012">
    <property type="protein sequence ID" value="KQK31673.1"/>
    <property type="molecule type" value="Genomic_DNA"/>
</dbReference>
<keyword evidence="3" id="KW-1185">Reference proteome</keyword>
<dbReference type="Gene3D" id="3.40.50.150">
    <property type="entry name" value="Vaccinia Virus protein VP39"/>
    <property type="match status" value="1"/>
</dbReference>
<dbReference type="GO" id="GO:0008757">
    <property type="term" value="F:S-adenosylmethionine-dependent methyltransferase activity"/>
    <property type="evidence" value="ECO:0007669"/>
    <property type="project" value="InterPro"/>
</dbReference>
<dbReference type="RefSeq" id="WP_055726876.1">
    <property type="nucleotide sequence ID" value="NZ_LMAR01000012.1"/>
</dbReference>
<reference evidence="2 3" key="1">
    <citation type="submission" date="2015-10" db="EMBL/GenBank/DDBJ databases">
        <title>Draft genome of Bosea thiooxidans.</title>
        <authorList>
            <person name="Wang X."/>
        </authorList>
    </citation>
    <scope>NUCLEOTIDE SEQUENCE [LARGE SCALE GENOMIC DNA]</scope>
    <source>
        <strain evidence="2 3">CGMCC 9174</strain>
    </source>
</reference>
<dbReference type="InterPro" id="IPR013216">
    <property type="entry name" value="Methyltransf_11"/>
</dbReference>
<evidence type="ECO:0000313" key="2">
    <source>
        <dbReference type="EMBL" id="KQK31673.1"/>
    </source>
</evidence>
<evidence type="ECO:0000313" key="3">
    <source>
        <dbReference type="Proteomes" id="UP000051562"/>
    </source>
</evidence>
<proteinExistence type="predicted"/>
<name>A0A0Q3M7A5_9HYPH</name>
<dbReference type="AlphaFoldDB" id="A0A0Q3M7A5"/>
<sequence length="265" mass="28153">MTETGPAVTGRRADGSAGDADYGRIGQGYAAYRQPEPAIAALIEAALGPAGSILNVGAGAGSYEPRGRAVTAVEPSASMRGQRPAELSAAIDATAEALPFADRSFDAGMATFTVHQWRDLEAGLREMRRVTRGPVVILSCDPQLVQDFWLNDYAPEVLATEARRYPSLAHLGAELGGSVEIKAVPIPLACRDGFNEAYYGRPECLLDAGARAACSAWSFVGEDENAASLDRLRRDLESGAWDARHGALRRQPHYAGSLSLLVARP</sequence>
<keyword evidence="2" id="KW-0830">Ubiquinone</keyword>
<comment type="caution">
    <text evidence="2">The sequence shown here is derived from an EMBL/GenBank/DDBJ whole genome shotgun (WGS) entry which is preliminary data.</text>
</comment>
<dbReference type="STRING" id="53254.SAMN05660750_01434"/>
<gene>
    <name evidence="2" type="ORF">ARD30_01900</name>
</gene>
<protein>
    <submittedName>
        <fullName evidence="2">Ubiquinone biosynthesis protein</fullName>
    </submittedName>
</protein>
<dbReference type="Proteomes" id="UP000051562">
    <property type="component" value="Unassembled WGS sequence"/>
</dbReference>
<dbReference type="InterPro" id="IPR029063">
    <property type="entry name" value="SAM-dependent_MTases_sf"/>
</dbReference>
<feature type="domain" description="Methyltransferase type 11" evidence="1">
    <location>
        <begin position="56"/>
        <end position="132"/>
    </location>
</feature>